<dbReference type="GO" id="GO:0016614">
    <property type="term" value="F:oxidoreductase activity, acting on CH-OH group of donors"/>
    <property type="evidence" value="ECO:0007669"/>
    <property type="project" value="InterPro"/>
</dbReference>
<dbReference type="PANTHER" id="PTHR42784:SF1">
    <property type="entry name" value="PYRANOSE 2-OXIDASE"/>
    <property type="match status" value="1"/>
</dbReference>
<dbReference type="Pfam" id="PF00732">
    <property type="entry name" value="GMC_oxred_N"/>
    <property type="match status" value="1"/>
</dbReference>
<evidence type="ECO:0000313" key="9">
    <source>
        <dbReference type="Proteomes" id="UP000298595"/>
    </source>
</evidence>
<evidence type="ECO:0000256" key="3">
    <source>
        <dbReference type="ARBA" id="ARBA00022630"/>
    </source>
</evidence>
<comment type="similarity">
    <text evidence="2">Belongs to the GMC oxidoreductase family.</text>
</comment>
<keyword evidence="4" id="KW-0274">FAD</keyword>
<geneLocation type="plasmid" evidence="8 9">
    <name>p5</name>
</geneLocation>
<feature type="domain" description="Glucose-methanol-choline oxidoreductase N-terminal" evidence="6">
    <location>
        <begin position="217"/>
        <end position="325"/>
    </location>
</feature>
<evidence type="ECO:0000313" key="8">
    <source>
        <dbReference type="EMBL" id="QCO00108.1"/>
    </source>
</evidence>
<reference evidence="8 9" key="1">
    <citation type="submission" date="2018-09" db="EMBL/GenBank/DDBJ databases">
        <title>Whole genome based analysis of evolution and adaptive divergence in Indian and Brazilian strains of Azospirillum brasilense.</title>
        <authorList>
            <person name="Singh C."/>
            <person name="Tripathi A.K."/>
        </authorList>
    </citation>
    <scope>NUCLEOTIDE SEQUENCE [LARGE SCALE GENOMIC DNA]</scope>
    <source>
        <strain evidence="8 9">MTCC4035</strain>
        <plasmid evidence="8 9">p5</plasmid>
    </source>
</reference>
<dbReference type="Proteomes" id="UP000298595">
    <property type="component" value="Plasmid p5"/>
</dbReference>
<dbReference type="AlphaFoldDB" id="A0A4D8PTI1"/>
<dbReference type="InterPro" id="IPR036188">
    <property type="entry name" value="FAD/NAD-bd_sf"/>
</dbReference>
<dbReference type="PANTHER" id="PTHR42784">
    <property type="entry name" value="PYRANOSE 2-OXIDASE"/>
    <property type="match status" value="1"/>
</dbReference>
<comment type="cofactor">
    <cofactor evidence="1">
        <name>FAD</name>
        <dbReference type="ChEBI" id="CHEBI:57692"/>
    </cofactor>
</comment>
<dbReference type="InterPro" id="IPR007867">
    <property type="entry name" value="GMC_OxRtase_C"/>
</dbReference>
<dbReference type="KEGG" id="aare:D3093_33160"/>
<feature type="domain" description="Glucose-methanol-choline oxidoreductase C-terminal" evidence="7">
    <location>
        <begin position="436"/>
        <end position="553"/>
    </location>
</feature>
<dbReference type="SUPFAM" id="SSF54373">
    <property type="entry name" value="FAD-linked reductases, C-terminal domain"/>
    <property type="match status" value="1"/>
</dbReference>
<accession>A0A4D8PTI1</accession>
<dbReference type="Pfam" id="PF05199">
    <property type="entry name" value="GMC_oxred_C"/>
    <property type="match status" value="1"/>
</dbReference>
<evidence type="ECO:0000259" key="6">
    <source>
        <dbReference type="Pfam" id="PF00732"/>
    </source>
</evidence>
<keyword evidence="8" id="KW-0614">Plasmid</keyword>
<dbReference type="Gene3D" id="3.50.50.60">
    <property type="entry name" value="FAD/NAD(P)-binding domain"/>
    <property type="match status" value="2"/>
</dbReference>
<gene>
    <name evidence="8" type="ORF">D3093_33160</name>
</gene>
<evidence type="ECO:0000259" key="7">
    <source>
        <dbReference type="Pfam" id="PF05199"/>
    </source>
</evidence>
<dbReference type="EMBL" id="CP032326">
    <property type="protein sequence ID" value="QCO00108.1"/>
    <property type="molecule type" value="Genomic_DNA"/>
</dbReference>
<dbReference type="InterPro" id="IPR051473">
    <property type="entry name" value="P2Ox-like"/>
</dbReference>
<dbReference type="SUPFAM" id="SSF51905">
    <property type="entry name" value="FAD/NAD(P)-binding domain"/>
    <property type="match status" value="1"/>
</dbReference>
<proteinExistence type="inferred from homology"/>
<evidence type="ECO:0000256" key="2">
    <source>
        <dbReference type="ARBA" id="ARBA00010790"/>
    </source>
</evidence>
<dbReference type="GO" id="GO:0050660">
    <property type="term" value="F:flavin adenine dinucleotide binding"/>
    <property type="evidence" value="ECO:0007669"/>
    <property type="project" value="InterPro"/>
</dbReference>
<sequence length="578" mass="64115">MRSGIPCSQPIGDEMKETFDAIIVGSGAGGGTAARALTQRGWQVLVLEKGPWRRVEDFLPYDEVYFSEYKALTPPKADGNIYVDPADPTKSKPIERWWIGNMVGGSTMLWEANLPRYTEEDFTLSGIMPEAPKDASMPDWPWRYADWHPWFELAEWEWCVSGRANQSYAQEPTRPSYDYPMPPIRPHASTPFVMNAFARAGFIPYLSPRGINSRTFDSRPGCPFCGFCQGFGCAVNDRASSTNTVLARALRSGRCEIRTNHYVTRIVHEAGHVVGVEYITEPCGPRKVIKASRVFVSIQAIESARLFLLSEIKNPNIGRYLTYHTKGTAELTFPRQPAWDEGPDARFQPKTSLGSLQLRDLYVIRDKARPELSKGGKFSIYDPATVAPPIKCISKTGGRNGVGELWGPALVDRLVELREHGGVQFSFTGETMSVWDNRVELDRVAKDPWGVPIARVHYKHHDYDLKISQYCLERVVQIMVDAGGEVRKFEPQKVANEGYGHNHGTLRAGTDPGTSVLDENCQSHDVKGLYVLDCSFMPTAGASNPTLTLIANAFRVCSTVAKGAPPTRSAAKGAVTCT</sequence>
<dbReference type="InterPro" id="IPR000172">
    <property type="entry name" value="GMC_OxRdtase_N"/>
</dbReference>
<evidence type="ECO:0000256" key="4">
    <source>
        <dbReference type="ARBA" id="ARBA00022827"/>
    </source>
</evidence>
<protein>
    <submittedName>
        <fullName evidence="8">GMC family oxidoreductase</fullName>
    </submittedName>
</protein>
<keyword evidence="3" id="KW-0285">Flavoprotein</keyword>
<name>A0A4D8PTI1_9PROT</name>
<keyword evidence="5" id="KW-0560">Oxidoreductase</keyword>
<dbReference type="Pfam" id="PF13450">
    <property type="entry name" value="NAD_binding_8"/>
    <property type="match status" value="1"/>
</dbReference>
<evidence type="ECO:0000256" key="5">
    <source>
        <dbReference type="ARBA" id="ARBA00023002"/>
    </source>
</evidence>
<evidence type="ECO:0000256" key="1">
    <source>
        <dbReference type="ARBA" id="ARBA00001974"/>
    </source>
</evidence>
<organism evidence="8 9">
    <name type="scientific">Azospirillum argentinense</name>
    <dbReference type="NCBI Taxonomy" id="2970906"/>
    <lineage>
        <taxon>Bacteria</taxon>
        <taxon>Pseudomonadati</taxon>
        <taxon>Pseudomonadota</taxon>
        <taxon>Alphaproteobacteria</taxon>
        <taxon>Rhodospirillales</taxon>
        <taxon>Azospirillaceae</taxon>
        <taxon>Azospirillum</taxon>
    </lineage>
</organism>